<dbReference type="EMBL" id="JARQAG010000002">
    <property type="protein sequence ID" value="MDT2731082.1"/>
    <property type="molecule type" value="Genomic_DNA"/>
</dbReference>
<dbReference type="Proteomes" id="UP001180515">
    <property type="component" value="Unassembled WGS sequence"/>
</dbReference>
<evidence type="ECO:0000256" key="11">
    <source>
        <dbReference type="ARBA" id="ARBA00023136"/>
    </source>
</evidence>
<dbReference type="RefSeq" id="WP_003105465.1">
    <property type="nucleotide sequence ID" value="NZ_BAWT01000003.1"/>
</dbReference>
<dbReference type="GO" id="GO:0042910">
    <property type="term" value="F:xenobiotic transmembrane transporter activity"/>
    <property type="evidence" value="ECO:0007669"/>
    <property type="project" value="InterPro"/>
</dbReference>
<dbReference type="STRING" id="936154.STP_1714"/>
<dbReference type="AlphaFoldDB" id="A0A0E2UAI3"/>
<dbReference type="Proteomes" id="UP000217465">
    <property type="component" value="Unassembled WGS sequence"/>
</dbReference>
<dbReference type="PIRSF" id="PIRSF006603">
    <property type="entry name" value="DinF"/>
    <property type="match status" value="1"/>
</dbReference>
<dbReference type="CDD" id="cd13138">
    <property type="entry name" value="MATE_yoeA_like"/>
    <property type="match status" value="1"/>
</dbReference>
<feature type="transmembrane region" description="Helical" evidence="13">
    <location>
        <begin position="419"/>
        <end position="436"/>
    </location>
</feature>
<evidence type="ECO:0000256" key="13">
    <source>
        <dbReference type="SAM" id="Phobius"/>
    </source>
</evidence>
<dbReference type="OMA" id="MDGIWLA"/>
<feature type="transmembrane region" description="Helical" evidence="13">
    <location>
        <begin position="238"/>
        <end position="260"/>
    </location>
</feature>
<feature type="transmembrane region" description="Helical" evidence="13">
    <location>
        <begin position="95"/>
        <end position="119"/>
    </location>
</feature>
<keyword evidence="6" id="KW-0050">Antiport</keyword>
<dbReference type="OrthoDB" id="9776324at2"/>
<dbReference type="InterPro" id="IPR050222">
    <property type="entry name" value="MATE_MdtK"/>
</dbReference>
<dbReference type="PANTHER" id="PTHR43298">
    <property type="entry name" value="MULTIDRUG RESISTANCE PROTEIN NORM-RELATED"/>
    <property type="match status" value="1"/>
</dbReference>
<feature type="transmembrane region" description="Helical" evidence="13">
    <location>
        <begin position="280"/>
        <end position="302"/>
    </location>
</feature>
<dbReference type="GeneID" id="61421810"/>
<evidence type="ECO:0000313" key="15">
    <source>
        <dbReference type="EMBL" id="PCH13752.1"/>
    </source>
</evidence>
<comment type="function">
    <text evidence="1">Multidrug efflux pump.</text>
</comment>
<evidence type="ECO:0000256" key="9">
    <source>
        <dbReference type="ARBA" id="ARBA00022989"/>
    </source>
</evidence>
<dbReference type="GO" id="GO:0006811">
    <property type="term" value="P:monoatomic ion transport"/>
    <property type="evidence" value="ECO:0007669"/>
    <property type="project" value="UniProtKB-KW"/>
</dbReference>
<feature type="transmembrane region" description="Helical" evidence="13">
    <location>
        <begin position="314"/>
        <end position="337"/>
    </location>
</feature>
<feature type="transmembrane region" description="Helical" evidence="13">
    <location>
        <begin position="162"/>
        <end position="183"/>
    </location>
</feature>
<dbReference type="GO" id="GO:0005886">
    <property type="term" value="C:plasma membrane"/>
    <property type="evidence" value="ECO:0007669"/>
    <property type="project" value="UniProtKB-SubCell"/>
</dbReference>
<dbReference type="GO" id="GO:0015297">
    <property type="term" value="F:antiporter activity"/>
    <property type="evidence" value="ECO:0007669"/>
    <property type="project" value="UniProtKB-KW"/>
</dbReference>
<evidence type="ECO:0000313" key="16">
    <source>
        <dbReference type="Proteomes" id="UP000217465"/>
    </source>
</evidence>
<feature type="transmembrane region" description="Helical" evidence="13">
    <location>
        <begin position="189"/>
        <end position="211"/>
    </location>
</feature>
<dbReference type="eggNOG" id="COG0534">
    <property type="taxonomic scope" value="Bacteria"/>
</dbReference>
<organism evidence="15 16">
    <name type="scientific">Streptococcus parauberis</name>
    <dbReference type="NCBI Taxonomy" id="1348"/>
    <lineage>
        <taxon>Bacteria</taxon>
        <taxon>Bacillati</taxon>
        <taxon>Bacillota</taxon>
        <taxon>Bacilli</taxon>
        <taxon>Lactobacillales</taxon>
        <taxon>Streptococcaceae</taxon>
        <taxon>Streptococcus</taxon>
    </lineage>
</organism>
<accession>A0A0E2UAI3</accession>
<dbReference type="NCBIfam" id="TIGR00797">
    <property type="entry name" value="matE"/>
    <property type="match status" value="1"/>
</dbReference>
<name>A0A0E2UAI3_9STRE</name>
<keyword evidence="8 13" id="KW-0812">Transmembrane</keyword>
<keyword evidence="11 13" id="KW-0472">Membrane</keyword>
<evidence type="ECO:0000256" key="2">
    <source>
        <dbReference type="ARBA" id="ARBA00004651"/>
    </source>
</evidence>
<evidence type="ECO:0000256" key="12">
    <source>
        <dbReference type="ARBA" id="ARBA00031636"/>
    </source>
</evidence>
<evidence type="ECO:0000256" key="7">
    <source>
        <dbReference type="ARBA" id="ARBA00022475"/>
    </source>
</evidence>
<feature type="transmembrane region" description="Helical" evidence="13">
    <location>
        <begin position="50"/>
        <end position="74"/>
    </location>
</feature>
<dbReference type="EMBL" id="NSGR01000004">
    <property type="protein sequence ID" value="PCH13752.1"/>
    <property type="molecule type" value="Genomic_DNA"/>
</dbReference>
<dbReference type="InterPro" id="IPR002528">
    <property type="entry name" value="MATE_fam"/>
</dbReference>
<evidence type="ECO:0000256" key="5">
    <source>
        <dbReference type="ARBA" id="ARBA00022448"/>
    </source>
</evidence>
<dbReference type="Pfam" id="PF01554">
    <property type="entry name" value="MatE"/>
    <property type="match status" value="2"/>
</dbReference>
<keyword evidence="9 13" id="KW-1133">Transmembrane helix</keyword>
<evidence type="ECO:0000256" key="6">
    <source>
        <dbReference type="ARBA" id="ARBA00022449"/>
    </source>
</evidence>
<feature type="transmembrane region" description="Helical" evidence="13">
    <location>
        <begin position="349"/>
        <end position="373"/>
    </location>
</feature>
<comment type="similarity">
    <text evidence="3">Belongs to the multi antimicrobial extrusion (MATE) (TC 2.A.66.1) family.</text>
</comment>
<protein>
    <recommendedName>
        <fullName evidence="4">Probable multidrug resistance protein NorM</fullName>
    </recommendedName>
    <alternativeName>
        <fullName evidence="12">Multidrug-efflux transporter</fullName>
    </alternativeName>
</protein>
<evidence type="ECO:0000256" key="10">
    <source>
        <dbReference type="ARBA" id="ARBA00023065"/>
    </source>
</evidence>
<reference evidence="15 16" key="1">
    <citation type="submission" date="2016-06" db="EMBL/GenBank/DDBJ databases">
        <authorList>
            <person name="Haines A.N."/>
            <person name="Council K.R."/>
        </authorList>
    </citation>
    <scope>NUCLEOTIDE SEQUENCE [LARGE SCALE GENOMIC DNA]</scope>
    <source>
        <strain evidence="15 16">SP158-29</strain>
    </source>
</reference>
<feature type="transmembrane region" description="Helical" evidence="13">
    <location>
        <begin position="131"/>
        <end position="150"/>
    </location>
</feature>
<keyword evidence="5" id="KW-0813">Transport</keyword>
<proteinExistence type="inferred from homology"/>
<feature type="transmembrane region" description="Helical" evidence="13">
    <location>
        <begin position="12"/>
        <end position="30"/>
    </location>
</feature>
<keyword evidence="7" id="KW-1003">Cell membrane</keyword>
<feature type="transmembrane region" description="Helical" evidence="13">
    <location>
        <begin position="394"/>
        <end position="413"/>
    </location>
</feature>
<reference evidence="14" key="2">
    <citation type="submission" date="2023-03" db="EMBL/GenBank/DDBJ databases">
        <authorList>
            <person name="Shen W."/>
            <person name="Cai J."/>
        </authorList>
    </citation>
    <scope>NUCLEOTIDE SEQUENCE</scope>
    <source>
        <strain evidence="14">P82-2</strain>
    </source>
</reference>
<evidence type="ECO:0000256" key="4">
    <source>
        <dbReference type="ARBA" id="ARBA00020268"/>
    </source>
</evidence>
<evidence type="ECO:0000256" key="3">
    <source>
        <dbReference type="ARBA" id="ARBA00010199"/>
    </source>
</evidence>
<dbReference type="InterPro" id="IPR048279">
    <property type="entry name" value="MdtK-like"/>
</dbReference>
<dbReference type="PANTHER" id="PTHR43298:SF2">
    <property type="entry name" value="FMN_FAD EXPORTER YEEO-RELATED"/>
    <property type="match status" value="1"/>
</dbReference>
<evidence type="ECO:0000313" key="14">
    <source>
        <dbReference type="EMBL" id="MDT2731082.1"/>
    </source>
</evidence>
<comment type="caution">
    <text evidence="15">The sequence shown here is derived from an EMBL/GenBank/DDBJ whole genome shotgun (WGS) entry which is preliminary data.</text>
</comment>
<comment type="subcellular location">
    <subcellularLocation>
        <location evidence="2">Cell membrane</location>
        <topology evidence="2">Multi-pass membrane protein</topology>
    </subcellularLocation>
</comment>
<evidence type="ECO:0000256" key="8">
    <source>
        <dbReference type="ARBA" id="ARBA00022692"/>
    </source>
</evidence>
<gene>
    <name evidence="15" type="primary">mepA_1</name>
    <name evidence="15" type="ORF">A9Y57_00386</name>
    <name evidence="14" type="ORF">P7G31_02280</name>
</gene>
<keyword evidence="10" id="KW-0406">Ion transport</keyword>
<evidence type="ECO:0000256" key="1">
    <source>
        <dbReference type="ARBA" id="ARBA00003408"/>
    </source>
</evidence>
<sequence>MQNLTKGNPLKVILIFTLPLLIGSFFQLAYNFADSIIVGHTLGQDAFAAVGATGSIMFLVVGFAMGLTSGLTIVTSQRFGAQDFIGVKTSYVHGLFYSVLVSFILTVISVVFLKPLLYLMQTPENLIDNSYQFLLAMFSGLIFTILFNYLSNAIRSLGNSRTPLVALILASILNIFLEFLFILGFKMGVLGAGIATITAQAFSVAYLFYYIHKNIPFFRLTRADLVIDKDNLNQHGRLAIPMGFQASIIAIGAITLQVTINKLGTQAIAAQAIASKTDQLAMLPMINLGLAVSTFTAQNFGAKEFKRIFEGLKSSLILGIGWAVFFAILLISCHHFFSSLFIADADPEVFHLALLYYLINGSFYWLLAILFILRSFIQGLGYGFVPTVAGIMELVMRAGVAIIGLIYFGFAGIASANPAAWIGSVLILIPSTFILLKRLKEQELQEFLSVKEILS</sequence>